<evidence type="ECO:0000256" key="1">
    <source>
        <dbReference type="SAM" id="MobiDB-lite"/>
    </source>
</evidence>
<keyword evidence="4" id="KW-1185">Reference proteome</keyword>
<proteinExistence type="predicted"/>
<organism evidence="3 4">
    <name type="scientific">Coptis chinensis</name>
    <dbReference type="NCBI Taxonomy" id="261450"/>
    <lineage>
        <taxon>Eukaryota</taxon>
        <taxon>Viridiplantae</taxon>
        <taxon>Streptophyta</taxon>
        <taxon>Embryophyta</taxon>
        <taxon>Tracheophyta</taxon>
        <taxon>Spermatophyta</taxon>
        <taxon>Magnoliopsida</taxon>
        <taxon>Ranunculales</taxon>
        <taxon>Ranunculaceae</taxon>
        <taxon>Coptidoideae</taxon>
        <taxon>Coptis</taxon>
    </lineage>
</organism>
<evidence type="ECO:0000313" key="3">
    <source>
        <dbReference type="EMBL" id="KAF9618685.1"/>
    </source>
</evidence>
<reference evidence="3 4" key="1">
    <citation type="submission" date="2020-10" db="EMBL/GenBank/DDBJ databases">
        <title>The Coptis chinensis genome and diversification of protoberbering-type alkaloids.</title>
        <authorList>
            <person name="Wang B."/>
            <person name="Shu S."/>
            <person name="Song C."/>
            <person name="Liu Y."/>
        </authorList>
    </citation>
    <scope>NUCLEOTIDE SEQUENCE [LARGE SCALE GENOMIC DNA]</scope>
    <source>
        <strain evidence="3">HL-2020</strain>
        <tissue evidence="3">Leaf</tissue>
    </source>
</reference>
<dbReference type="Gene3D" id="3.80.10.10">
    <property type="entry name" value="Ribonuclease Inhibitor"/>
    <property type="match status" value="1"/>
</dbReference>
<dbReference type="GO" id="GO:0005737">
    <property type="term" value="C:cytoplasm"/>
    <property type="evidence" value="ECO:0007669"/>
    <property type="project" value="TreeGrafter"/>
</dbReference>
<dbReference type="PANTHER" id="PTHR13382:SF21">
    <property type="entry name" value="OS12G0601000 PROTEIN"/>
    <property type="match status" value="1"/>
</dbReference>
<dbReference type="Pfam" id="PF12937">
    <property type="entry name" value="F-box-like"/>
    <property type="match status" value="1"/>
</dbReference>
<gene>
    <name evidence="3" type="ORF">IFM89_002380</name>
</gene>
<dbReference type="SUPFAM" id="SSF52047">
    <property type="entry name" value="RNI-like"/>
    <property type="match status" value="1"/>
</dbReference>
<dbReference type="SUPFAM" id="SSF81383">
    <property type="entry name" value="F-box domain"/>
    <property type="match status" value="1"/>
</dbReference>
<comment type="caution">
    <text evidence="3">The sequence shown here is derived from an EMBL/GenBank/DDBJ whole genome shotgun (WGS) entry which is preliminary data.</text>
</comment>
<evidence type="ECO:0000313" key="4">
    <source>
        <dbReference type="Proteomes" id="UP000631114"/>
    </source>
</evidence>
<dbReference type="SMART" id="SM00256">
    <property type="entry name" value="FBOX"/>
    <property type="match status" value="1"/>
</dbReference>
<evidence type="ECO:0000259" key="2">
    <source>
        <dbReference type="SMART" id="SM00256"/>
    </source>
</evidence>
<dbReference type="EMBL" id="JADFTS010000002">
    <property type="protein sequence ID" value="KAF9618685.1"/>
    <property type="molecule type" value="Genomic_DNA"/>
</dbReference>
<dbReference type="Proteomes" id="UP000631114">
    <property type="component" value="Unassembled WGS sequence"/>
</dbReference>
<dbReference type="OrthoDB" id="6362633at2759"/>
<feature type="region of interest" description="Disordered" evidence="1">
    <location>
        <begin position="1"/>
        <end position="23"/>
    </location>
</feature>
<sequence>MNPNHNRHHIPLPLYSPTTSFSDLKRGKKRGNYSCGRCGQPKKGHVCLLTPSTSSSTTDSSITPLPMLITPTPRQQQNTQQLRRALSFDEFENGCDESENEEDGYENYNEFETNNNNNDDDETGLPCSCLFQIMRRLPPTSLLTVAKVCKGWRDCSKKVWKAAEEVKLLVPSKSQVGFIGSVLQKCCLLVKLSLTMESDVDATMLACIAFSCPNLESLEIKMLDKAVNRITGDELGRFVADKKCLTSLKIEGCSNLGYLNICSSSLSILWLSNLHSLSKTVMNCPNLMELSLDFSQQENDFTDLATMVDSFGRSCHRLRNIHIASVRLCNAVVLALADANLSGLRMLSLVLGSEITDASVAAIASSYPNLELLDLSGSSISDGGIGMICNELPETLCRLLLALCPNITSSGIQFATAQLPLLEVMDCGMTICDPDSQNFDEENGSNSTIAAGEPNYLQKTPSSKLHLIYQKLIIKHSRLKKLSLWGCSGLDALYLNCPELNDLNLNSCSNLHPERLQLQCPSMRNVHAFGCQNMLVRAIKSQVCNDFTDRDDHYTFKRLGDGSKRIRVPHFVNQQTPDSDKRKRFFDRPPCTVHVR</sequence>
<dbReference type="InterPro" id="IPR036047">
    <property type="entry name" value="F-box-like_dom_sf"/>
</dbReference>
<feature type="compositionally biased region" description="Basic residues" evidence="1">
    <location>
        <begin position="1"/>
        <end position="10"/>
    </location>
</feature>
<dbReference type="InterPro" id="IPR001810">
    <property type="entry name" value="F-box_dom"/>
</dbReference>
<dbReference type="InterPro" id="IPR032675">
    <property type="entry name" value="LRR_dom_sf"/>
</dbReference>
<dbReference type="PANTHER" id="PTHR13382">
    <property type="entry name" value="MITOCHONDRIAL ATP SYNTHASE COUPLING FACTOR B"/>
    <property type="match status" value="1"/>
</dbReference>
<accession>A0A835M4C9</accession>
<feature type="domain" description="F-box" evidence="2">
    <location>
        <begin position="125"/>
        <end position="163"/>
    </location>
</feature>
<name>A0A835M4C9_9MAGN</name>
<dbReference type="InterPro" id="IPR050648">
    <property type="entry name" value="F-box_LRR-repeat"/>
</dbReference>
<dbReference type="AlphaFoldDB" id="A0A835M4C9"/>
<dbReference type="Gene3D" id="1.20.1280.50">
    <property type="match status" value="1"/>
</dbReference>
<protein>
    <recommendedName>
        <fullName evidence="2">F-box domain-containing protein</fullName>
    </recommendedName>
</protein>